<dbReference type="InterPro" id="IPR025762">
    <property type="entry name" value="DFDF"/>
</dbReference>
<feature type="compositionally biased region" description="Low complexity" evidence="3">
    <location>
        <begin position="84"/>
        <end position="93"/>
    </location>
</feature>
<dbReference type="GO" id="GO:0003729">
    <property type="term" value="F:mRNA binding"/>
    <property type="evidence" value="ECO:0007669"/>
    <property type="project" value="TreeGrafter"/>
</dbReference>
<feature type="short sequence motif" description="FFD box" evidence="1">
    <location>
        <begin position="229"/>
        <end position="244"/>
    </location>
</feature>
<dbReference type="SMART" id="SM01199">
    <property type="entry name" value="FDF"/>
    <property type="match status" value="1"/>
</dbReference>
<feature type="domain" description="TFG box profile" evidence="6">
    <location>
        <begin position="244"/>
        <end position="264"/>
    </location>
</feature>
<organism evidence="7 8">
    <name type="scientific">Cutaneotrichosporon oleaginosum</name>
    <dbReference type="NCBI Taxonomy" id="879819"/>
    <lineage>
        <taxon>Eukaryota</taxon>
        <taxon>Fungi</taxon>
        <taxon>Dikarya</taxon>
        <taxon>Basidiomycota</taxon>
        <taxon>Agaricomycotina</taxon>
        <taxon>Tremellomycetes</taxon>
        <taxon>Trichosporonales</taxon>
        <taxon>Trichosporonaceae</taxon>
        <taxon>Cutaneotrichosporon</taxon>
    </lineage>
</organism>
<dbReference type="GO" id="GO:0034063">
    <property type="term" value="P:stress granule assembly"/>
    <property type="evidence" value="ECO:0007669"/>
    <property type="project" value="TreeGrafter"/>
</dbReference>
<dbReference type="GeneID" id="28983463"/>
<dbReference type="EMBL" id="KQ087197">
    <property type="protein sequence ID" value="KLT43188.1"/>
    <property type="molecule type" value="Genomic_DNA"/>
</dbReference>
<reference evidence="7 8" key="1">
    <citation type="submission" date="2015-03" db="EMBL/GenBank/DDBJ databases">
        <title>Genomics and transcriptomics of the oil-accumulating basidiomycete yeast T. oleaginosus allow insights into substrate utilization and the diverse evolutionary trajectories of mating systems in fungi.</title>
        <authorList>
            <consortium name="DOE Joint Genome Institute"/>
            <person name="Kourist R."/>
            <person name="Kracht O."/>
            <person name="Bracharz F."/>
            <person name="Lipzen A."/>
            <person name="Nolan M."/>
            <person name="Ohm R."/>
            <person name="Grigoriev I."/>
            <person name="Sun S."/>
            <person name="Heitman J."/>
            <person name="Bruck T."/>
            <person name="Nowrousian M."/>
        </authorList>
    </citation>
    <scope>NUCLEOTIDE SEQUENCE [LARGE SCALE GENOMIC DNA]</scope>
    <source>
        <strain evidence="7 8">IBC0246</strain>
    </source>
</reference>
<dbReference type="Gene3D" id="2.30.30.100">
    <property type="match status" value="1"/>
</dbReference>
<dbReference type="STRING" id="879819.A0A0J0XQ09"/>
<dbReference type="RefSeq" id="XP_018279679.1">
    <property type="nucleotide sequence ID" value="XM_018422860.1"/>
</dbReference>
<evidence type="ECO:0000256" key="2">
    <source>
        <dbReference type="PROSITE-ProRule" id="PRU00869"/>
    </source>
</evidence>
<evidence type="ECO:0000259" key="6">
    <source>
        <dbReference type="PROSITE" id="PS51536"/>
    </source>
</evidence>
<accession>A0A0J0XQ09</accession>
<proteinExistence type="predicted"/>
<dbReference type="SUPFAM" id="SSF50182">
    <property type="entry name" value="Sm-like ribonucleoproteins"/>
    <property type="match status" value="1"/>
</dbReference>
<dbReference type="InterPro" id="IPR025768">
    <property type="entry name" value="TFG_box"/>
</dbReference>
<sequence length="310" mass="33407">MDYSQYAGRPFEVISKLQVRYTGIFQEIDQETQTLCLSDVYNHGTEDRPSERSLPGSSESLGWVRFHTNSINKLSLLDNPAPPVSNNAPVDPALASVSGPRGNSQTSPAPRGVAGLPPKPYTSAHSAETALGRVQQSLTELSTDPGRQRRKPQAPAVPDAEFDFSKGNEKFQKERQARKAQEDHEEEVKAEVEAVDLGAPQNVPHPSAVVSSSDAARDRNGKPHPRKGPSYNKSSFFDNISSDSSRVSRAEERHRNLDTFGEAGGDITQGYRLGQQSGRGGMQGRGRGRGGGGGGGNRRGGYNNTPAWAA</sequence>
<dbReference type="InterPro" id="IPR025761">
    <property type="entry name" value="FFD_box"/>
</dbReference>
<dbReference type="Proteomes" id="UP000053611">
    <property type="component" value="Unassembled WGS sequence"/>
</dbReference>
<feature type="region of interest" description="Disordered" evidence="3">
    <location>
        <begin position="139"/>
        <end position="169"/>
    </location>
</feature>
<dbReference type="PANTHER" id="PTHR13586">
    <property type="entry name" value="SCD6 PROTEIN-RELATED"/>
    <property type="match status" value="1"/>
</dbReference>
<keyword evidence="8" id="KW-1185">Reference proteome</keyword>
<dbReference type="AlphaFoldDB" id="A0A0J0XQ09"/>
<evidence type="ECO:0000256" key="3">
    <source>
        <dbReference type="SAM" id="MobiDB-lite"/>
    </source>
</evidence>
<dbReference type="InterPro" id="IPR010920">
    <property type="entry name" value="LSM_dom_sf"/>
</dbReference>
<feature type="compositionally biased region" description="Low complexity" evidence="3">
    <location>
        <begin position="234"/>
        <end position="245"/>
    </location>
</feature>
<dbReference type="SMART" id="SM01271">
    <property type="entry name" value="LSM14"/>
    <property type="match status" value="1"/>
</dbReference>
<evidence type="ECO:0008006" key="9">
    <source>
        <dbReference type="Google" id="ProtNLM"/>
    </source>
</evidence>
<dbReference type="OrthoDB" id="21539at2759"/>
<evidence type="ECO:0000259" key="4">
    <source>
        <dbReference type="PROSITE" id="PS51512"/>
    </source>
</evidence>
<feature type="region of interest" description="Disordered" evidence="3">
    <location>
        <begin position="82"/>
        <end position="125"/>
    </location>
</feature>
<feature type="compositionally biased region" description="Gly residues" evidence="3">
    <location>
        <begin position="277"/>
        <end position="299"/>
    </location>
</feature>
<dbReference type="PROSITE" id="PS51513">
    <property type="entry name" value="FFD"/>
    <property type="match status" value="1"/>
</dbReference>
<evidence type="ECO:0000313" key="8">
    <source>
        <dbReference type="Proteomes" id="UP000053611"/>
    </source>
</evidence>
<evidence type="ECO:0000256" key="1">
    <source>
        <dbReference type="PROSITE-ProRule" id="PRU00846"/>
    </source>
</evidence>
<dbReference type="PANTHER" id="PTHR13586:SF0">
    <property type="entry name" value="TRAILER HITCH, ISOFORM H"/>
    <property type="match status" value="1"/>
</dbReference>
<dbReference type="GO" id="GO:0000932">
    <property type="term" value="C:P-body"/>
    <property type="evidence" value="ECO:0007669"/>
    <property type="project" value="TreeGrafter"/>
</dbReference>
<dbReference type="PROSITE" id="PS51536">
    <property type="entry name" value="TFG"/>
    <property type="match status" value="1"/>
</dbReference>
<dbReference type="InterPro" id="IPR019050">
    <property type="entry name" value="FDF_dom"/>
</dbReference>
<gene>
    <name evidence="7" type="ORF">CC85DRAFT_284743</name>
</gene>
<feature type="domain" description="DFDF" evidence="4">
    <location>
        <begin position="150"/>
        <end position="186"/>
    </location>
</feature>
<feature type="region of interest" description="Disordered" evidence="3">
    <location>
        <begin position="195"/>
        <end position="310"/>
    </location>
</feature>
<evidence type="ECO:0000259" key="5">
    <source>
        <dbReference type="PROSITE" id="PS51513"/>
    </source>
</evidence>
<evidence type="ECO:0000313" key="7">
    <source>
        <dbReference type="EMBL" id="KLT43188.1"/>
    </source>
</evidence>
<dbReference type="GO" id="GO:0033962">
    <property type="term" value="P:P-body assembly"/>
    <property type="evidence" value="ECO:0007669"/>
    <property type="project" value="TreeGrafter"/>
</dbReference>
<dbReference type="Pfam" id="PF12701">
    <property type="entry name" value="LSM14"/>
    <property type="match status" value="1"/>
</dbReference>
<protein>
    <recommendedName>
        <fullName evidence="9">TFG box profile domain-containing protein</fullName>
    </recommendedName>
</protein>
<feature type="short sequence motif" description="TFG box" evidence="2">
    <location>
        <begin position="244"/>
        <end position="264"/>
    </location>
</feature>
<feature type="compositionally biased region" description="Basic and acidic residues" evidence="3">
    <location>
        <begin position="246"/>
        <end position="257"/>
    </location>
</feature>
<feature type="domain" description="FFD box profile" evidence="5">
    <location>
        <begin position="229"/>
        <end position="244"/>
    </location>
</feature>
<dbReference type="InterPro" id="IPR025609">
    <property type="entry name" value="Lsm14-like_N"/>
</dbReference>
<dbReference type="PROSITE" id="PS51512">
    <property type="entry name" value="DFDF"/>
    <property type="match status" value="1"/>
</dbReference>
<name>A0A0J0XQ09_9TREE</name>